<dbReference type="KEGG" id="ahel:Q31a_18010"/>
<dbReference type="GO" id="GO:0005829">
    <property type="term" value="C:cytosol"/>
    <property type="evidence" value="ECO:0007669"/>
    <property type="project" value="TreeGrafter"/>
</dbReference>
<evidence type="ECO:0000259" key="4">
    <source>
        <dbReference type="Pfam" id="PF22624"/>
    </source>
</evidence>
<dbReference type="Pfam" id="PF22624">
    <property type="entry name" value="AASDHPPT_N"/>
    <property type="match status" value="1"/>
</dbReference>
<reference evidence="5 6" key="1">
    <citation type="submission" date="2019-02" db="EMBL/GenBank/DDBJ databases">
        <title>Deep-cultivation of Planctomycetes and their phenomic and genomic characterization uncovers novel biology.</title>
        <authorList>
            <person name="Wiegand S."/>
            <person name="Jogler M."/>
            <person name="Boedeker C."/>
            <person name="Pinto D."/>
            <person name="Vollmers J."/>
            <person name="Rivas-Marin E."/>
            <person name="Kohn T."/>
            <person name="Peeters S.H."/>
            <person name="Heuer A."/>
            <person name="Rast P."/>
            <person name="Oberbeckmann S."/>
            <person name="Bunk B."/>
            <person name="Jeske O."/>
            <person name="Meyerdierks A."/>
            <person name="Storesund J.E."/>
            <person name="Kallscheuer N."/>
            <person name="Luecker S."/>
            <person name="Lage O.M."/>
            <person name="Pohl T."/>
            <person name="Merkel B.J."/>
            <person name="Hornburger P."/>
            <person name="Mueller R.-W."/>
            <person name="Bruemmer F."/>
            <person name="Labrenz M."/>
            <person name="Spormann A.M."/>
            <person name="Op den Camp H."/>
            <person name="Overmann J."/>
            <person name="Amann R."/>
            <person name="Jetten M.S.M."/>
            <person name="Mascher T."/>
            <person name="Medema M.H."/>
            <person name="Devos D.P."/>
            <person name="Kaster A.-K."/>
            <person name="Ovreas L."/>
            <person name="Rohde M."/>
            <person name="Galperin M.Y."/>
            <person name="Jogler C."/>
        </authorList>
    </citation>
    <scope>NUCLEOTIDE SEQUENCE [LARGE SCALE GENOMIC DNA]</scope>
    <source>
        <strain evidence="5 6">Q31a</strain>
    </source>
</reference>
<dbReference type="Pfam" id="PF01648">
    <property type="entry name" value="ACPS"/>
    <property type="match status" value="1"/>
</dbReference>
<dbReference type="PANTHER" id="PTHR12215">
    <property type="entry name" value="PHOSPHOPANTETHEINE TRANSFERASE"/>
    <property type="match status" value="1"/>
</dbReference>
<evidence type="ECO:0000256" key="2">
    <source>
        <dbReference type="ARBA" id="ARBA00022679"/>
    </source>
</evidence>
<dbReference type="AlphaFoldDB" id="A0A518G4J2"/>
<dbReference type="GO" id="GO:0019878">
    <property type="term" value="P:lysine biosynthetic process via aminoadipic acid"/>
    <property type="evidence" value="ECO:0007669"/>
    <property type="project" value="TreeGrafter"/>
</dbReference>
<feature type="domain" description="4'-phosphopantetheinyl transferase N-terminal" evidence="4">
    <location>
        <begin position="28"/>
        <end position="118"/>
    </location>
</feature>
<evidence type="ECO:0000256" key="1">
    <source>
        <dbReference type="ARBA" id="ARBA00010990"/>
    </source>
</evidence>
<dbReference type="GO" id="GO:0008897">
    <property type="term" value="F:holo-[acyl-carrier-protein] synthase activity"/>
    <property type="evidence" value="ECO:0007669"/>
    <property type="project" value="InterPro"/>
</dbReference>
<dbReference type="OrthoDB" id="9808281at2"/>
<dbReference type="Proteomes" id="UP000318017">
    <property type="component" value="Chromosome"/>
</dbReference>
<dbReference type="GO" id="GO:0000287">
    <property type="term" value="F:magnesium ion binding"/>
    <property type="evidence" value="ECO:0007669"/>
    <property type="project" value="InterPro"/>
</dbReference>
<dbReference type="InterPro" id="IPR055066">
    <property type="entry name" value="AASDHPPT_N"/>
</dbReference>
<dbReference type="SUPFAM" id="SSF56214">
    <property type="entry name" value="4'-phosphopantetheinyl transferase"/>
    <property type="match status" value="2"/>
</dbReference>
<protein>
    <submittedName>
        <fullName evidence="5">4'-phosphopantetheinyl transferase sfp</fullName>
        <ecNumber evidence="5">2.7.8.-</ecNumber>
    </submittedName>
</protein>
<dbReference type="EMBL" id="CP036298">
    <property type="protein sequence ID" value="QDV23502.1"/>
    <property type="molecule type" value="Genomic_DNA"/>
</dbReference>
<name>A0A518G4J2_9BACT</name>
<accession>A0A518G4J2</accession>
<evidence type="ECO:0000313" key="6">
    <source>
        <dbReference type="Proteomes" id="UP000318017"/>
    </source>
</evidence>
<dbReference type="InterPro" id="IPR050559">
    <property type="entry name" value="P-Pant_transferase_sf"/>
</dbReference>
<keyword evidence="6" id="KW-1185">Reference proteome</keyword>
<proteinExistence type="inferred from homology"/>
<dbReference type="PANTHER" id="PTHR12215:SF10">
    <property type="entry name" value="L-AMINOADIPATE-SEMIALDEHYDE DEHYDROGENASE-PHOSPHOPANTETHEINYL TRANSFERASE"/>
    <property type="match status" value="1"/>
</dbReference>
<gene>
    <name evidence="5" type="primary">sfp</name>
    <name evidence="5" type="ORF">Q31a_18010</name>
</gene>
<sequence length="261" mass="28858">MEKTPPRLTDMPRLGGAYVVTLPLHVSDATYSELESSLSAEERSRASCFLSDEVRRRFVVCRGRLRQTLGTLLGIAPHAVQFHYEQWGKPKLAGVQAAKSGEPLHFNVTHSGDWAAIAIAATPIGVDLEMLKPSFRHRSVAGQVLCKQELAAWEAVAARERDHEMLRLWVCKEALLKALGLGIAEGLQQIEFPLPIPTAASFHPQNIDSALQLHLDDDGTCRMTAWTDRASWRLQLLDLIPGGVAAIATWRSVTQFSCHSY</sequence>
<keyword evidence="2 5" id="KW-0808">Transferase</keyword>
<dbReference type="Gene3D" id="3.90.470.20">
    <property type="entry name" value="4'-phosphopantetheinyl transferase domain"/>
    <property type="match status" value="2"/>
</dbReference>
<evidence type="ECO:0000313" key="5">
    <source>
        <dbReference type="EMBL" id="QDV23502.1"/>
    </source>
</evidence>
<comment type="similarity">
    <text evidence="1">Belongs to the P-Pant transferase superfamily. Gsp/Sfp/HetI/AcpT family.</text>
</comment>
<dbReference type="EC" id="2.7.8.-" evidence="5"/>
<dbReference type="InterPro" id="IPR037143">
    <property type="entry name" value="4-PPantetheinyl_Trfase_dom_sf"/>
</dbReference>
<feature type="domain" description="4'-phosphopantetheinyl transferase" evidence="3">
    <location>
        <begin position="123"/>
        <end position="203"/>
    </location>
</feature>
<organism evidence="5 6">
    <name type="scientific">Aureliella helgolandensis</name>
    <dbReference type="NCBI Taxonomy" id="2527968"/>
    <lineage>
        <taxon>Bacteria</taxon>
        <taxon>Pseudomonadati</taxon>
        <taxon>Planctomycetota</taxon>
        <taxon>Planctomycetia</taxon>
        <taxon>Pirellulales</taxon>
        <taxon>Pirellulaceae</taxon>
        <taxon>Aureliella</taxon>
    </lineage>
</organism>
<dbReference type="InterPro" id="IPR008278">
    <property type="entry name" value="4-PPantetheinyl_Trfase_dom"/>
</dbReference>
<evidence type="ECO:0000259" key="3">
    <source>
        <dbReference type="Pfam" id="PF01648"/>
    </source>
</evidence>